<dbReference type="PANTHER" id="PTHR36927">
    <property type="entry name" value="BLR4337 PROTEIN"/>
    <property type="match status" value="1"/>
</dbReference>
<feature type="transmembrane region" description="Helical" evidence="1">
    <location>
        <begin position="342"/>
        <end position="364"/>
    </location>
</feature>
<dbReference type="InterPro" id="IPR050623">
    <property type="entry name" value="Glucan_succinyl_AcylTrfase"/>
</dbReference>
<evidence type="ECO:0000259" key="2">
    <source>
        <dbReference type="Pfam" id="PF01757"/>
    </source>
</evidence>
<feature type="transmembrane region" description="Helical" evidence="1">
    <location>
        <begin position="12"/>
        <end position="35"/>
    </location>
</feature>
<keyword evidence="3" id="KW-0012">Acyltransferase</keyword>
<keyword evidence="4" id="KW-1185">Reference proteome</keyword>
<proteinExistence type="predicted"/>
<protein>
    <submittedName>
        <fullName evidence="3">Acyltransferase family protein</fullName>
    </submittedName>
</protein>
<evidence type="ECO:0000313" key="4">
    <source>
        <dbReference type="Proteomes" id="UP001597526"/>
    </source>
</evidence>
<dbReference type="PANTHER" id="PTHR36927:SF3">
    <property type="entry name" value="GLUCANS BIOSYNTHESIS PROTEIN C"/>
    <property type="match status" value="1"/>
</dbReference>
<feature type="transmembrane region" description="Helical" evidence="1">
    <location>
        <begin position="89"/>
        <end position="107"/>
    </location>
</feature>
<dbReference type="GO" id="GO:0016746">
    <property type="term" value="F:acyltransferase activity"/>
    <property type="evidence" value="ECO:0007669"/>
    <property type="project" value="UniProtKB-KW"/>
</dbReference>
<feature type="transmembrane region" description="Helical" evidence="1">
    <location>
        <begin position="247"/>
        <end position="264"/>
    </location>
</feature>
<dbReference type="InterPro" id="IPR002656">
    <property type="entry name" value="Acyl_transf_3_dom"/>
</dbReference>
<evidence type="ECO:0000313" key="3">
    <source>
        <dbReference type="EMBL" id="MFD2586449.1"/>
    </source>
</evidence>
<dbReference type="Proteomes" id="UP001597526">
    <property type="component" value="Unassembled WGS sequence"/>
</dbReference>
<keyword evidence="1" id="KW-1133">Transmembrane helix</keyword>
<dbReference type="Pfam" id="PF01757">
    <property type="entry name" value="Acyl_transf_3"/>
    <property type="match status" value="1"/>
</dbReference>
<comment type="caution">
    <text evidence="3">The sequence shown here is derived from an EMBL/GenBank/DDBJ whole genome shotgun (WGS) entry which is preliminary data.</text>
</comment>
<organism evidence="3 4">
    <name type="scientific">Croceitalea marina</name>
    <dbReference type="NCBI Taxonomy" id="1775166"/>
    <lineage>
        <taxon>Bacteria</taxon>
        <taxon>Pseudomonadati</taxon>
        <taxon>Bacteroidota</taxon>
        <taxon>Flavobacteriia</taxon>
        <taxon>Flavobacteriales</taxon>
        <taxon>Flavobacteriaceae</taxon>
        <taxon>Croceitalea</taxon>
    </lineage>
</organism>
<gene>
    <name evidence="3" type="ORF">ACFSQJ_05885</name>
</gene>
<feature type="transmembrane region" description="Helical" evidence="1">
    <location>
        <begin position="310"/>
        <end position="330"/>
    </location>
</feature>
<reference evidence="4" key="1">
    <citation type="journal article" date="2019" name="Int. J. Syst. Evol. Microbiol.">
        <title>The Global Catalogue of Microorganisms (GCM) 10K type strain sequencing project: providing services to taxonomists for standard genome sequencing and annotation.</title>
        <authorList>
            <consortium name="The Broad Institute Genomics Platform"/>
            <consortium name="The Broad Institute Genome Sequencing Center for Infectious Disease"/>
            <person name="Wu L."/>
            <person name="Ma J."/>
        </authorList>
    </citation>
    <scope>NUCLEOTIDE SEQUENCE [LARGE SCALE GENOMIC DNA]</scope>
    <source>
        <strain evidence="4">KCTC 52368</strain>
    </source>
</reference>
<keyword evidence="1" id="KW-0812">Transmembrane</keyword>
<dbReference type="RefSeq" id="WP_377766026.1">
    <property type="nucleotide sequence ID" value="NZ_JBHULB010000007.1"/>
</dbReference>
<feature type="transmembrane region" description="Helical" evidence="1">
    <location>
        <begin position="184"/>
        <end position="202"/>
    </location>
</feature>
<keyword evidence="3" id="KW-0808">Transferase</keyword>
<feature type="transmembrane region" description="Helical" evidence="1">
    <location>
        <begin position="276"/>
        <end position="298"/>
    </location>
</feature>
<accession>A0ABW5MXS5</accession>
<feature type="transmembrane region" description="Helical" evidence="1">
    <location>
        <begin position="214"/>
        <end position="235"/>
    </location>
</feature>
<evidence type="ECO:0000256" key="1">
    <source>
        <dbReference type="SAM" id="Phobius"/>
    </source>
</evidence>
<sequence length="382" mass="45232">MEKTIRRYDLDWLRVIVFALLIFYHVGMFFVPWGWHIKNNETYNWIRWPMAFLNQWRLPILFVISGMGTYYALSKRNLRQFSLERIKRLGIPLLIGMLLIVPPQIYIERIVNSEFVGSYLEFYQKVLFRGGTYPKGNISWHHLWFLPYLLCFSLILSPAFIYIKRRETKLISWVKKLIQKPINLYLFIIPLYLLEAFMEPFFDVTHALIDDWFNFSFSIVLFFYGFILIATGQVFWESLKKIKTKALAIGCFAFLGQAVIWSFFEDGFVIHFTEALLKVTNIWSWILVLFGFAAKYLNKPSKKIAYANRAVYPFYILHQTITITIAYYLIDLNWSFIAKSSILIVGTFGLSWLIYDLIILRIPFLHPLFGLKKNPLSNVAQF</sequence>
<feature type="domain" description="Acyltransferase 3" evidence="2">
    <location>
        <begin position="8"/>
        <end position="355"/>
    </location>
</feature>
<name>A0ABW5MXS5_9FLAO</name>
<keyword evidence="1" id="KW-0472">Membrane</keyword>
<feature type="transmembrane region" description="Helical" evidence="1">
    <location>
        <begin position="55"/>
        <end position="73"/>
    </location>
</feature>
<dbReference type="EMBL" id="JBHULB010000007">
    <property type="protein sequence ID" value="MFD2586449.1"/>
    <property type="molecule type" value="Genomic_DNA"/>
</dbReference>
<feature type="transmembrane region" description="Helical" evidence="1">
    <location>
        <begin position="143"/>
        <end position="163"/>
    </location>
</feature>